<sequence>MAHVLSLSASSLLSKILPTSLLPPSSQPKQSGQRRLEFSGAALGFRMEPEEAEAVLETIWDLHDKSRSIVILLEGQCPIRSRMTYAFINMAVCSQQQAERDIALARLQQSHIMLTIRLKEHHGNNHKVIDEALDFVHNVYHDFWYFLSVNNPEKSRGHSGVNSTKKTEDGSNFLGWMVSSSLDVVRNSFNMKNIGGFLGNSAVFAVGMITMLQLHLLSSGEQSSSCGKYSYRRINRDDSSRSLAGRGRMSHLDVFLAKS</sequence>
<accession>R7W9T1</accession>
<organism evidence="1">
    <name type="scientific">Aegilops tauschii</name>
    <name type="common">Tausch's goatgrass</name>
    <name type="synonym">Aegilops squarrosa</name>
    <dbReference type="NCBI Taxonomy" id="37682"/>
    <lineage>
        <taxon>Eukaryota</taxon>
        <taxon>Viridiplantae</taxon>
        <taxon>Streptophyta</taxon>
        <taxon>Embryophyta</taxon>
        <taxon>Tracheophyta</taxon>
        <taxon>Spermatophyta</taxon>
        <taxon>Magnoliopsida</taxon>
        <taxon>Liliopsida</taxon>
        <taxon>Poales</taxon>
        <taxon>Poaceae</taxon>
        <taxon>BOP clade</taxon>
        <taxon>Pooideae</taxon>
        <taxon>Triticodae</taxon>
        <taxon>Triticeae</taxon>
        <taxon>Triticinae</taxon>
        <taxon>Aegilops</taxon>
    </lineage>
</organism>
<proteinExistence type="predicted"/>
<reference evidence="1" key="1">
    <citation type="submission" date="2015-06" db="UniProtKB">
        <authorList>
            <consortium name="EnsemblPlants"/>
        </authorList>
    </citation>
    <scope>IDENTIFICATION</scope>
</reference>
<dbReference type="EnsemblPlants" id="EMT18836">
    <property type="protein sequence ID" value="EMT18836"/>
    <property type="gene ID" value="F775_26057"/>
</dbReference>
<protein>
    <submittedName>
        <fullName evidence="1">Uncharacterized protein</fullName>
    </submittedName>
</protein>
<dbReference type="GO" id="GO:0010020">
    <property type="term" value="P:chloroplast fission"/>
    <property type="evidence" value="ECO:0007669"/>
    <property type="project" value="InterPro"/>
</dbReference>
<evidence type="ECO:0000313" key="1">
    <source>
        <dbReference type="EnsemblPlants" id="EMT18836"/>
    </source>
</evidence>
<dbReference type="PANTHER" id="PTHR33600">
    <property type="entry name" value="PLASTID DIVISION PROTEIN PDV2"/>
    <property type="match status" value="1"/>
</dbReference>
<dbReference type="InterPro" id="IPR038939">
    <property type="entry name" value="PDV1/PDV2"/>
</dbReference>
<dbReference type="PANTHER" id="PTHR33600:SF13">
    <property type="entry name" value="OS01G0224200 PROTEIN"/>
    <property type="match status" value="1"/>
</dbReference>
<dbReference type="AlphaFoldDB" id="R7W9T1"/>
<name>R7W9T1_AEGTA</name>